<protein>
    <recommendedName>
        <fullName evidence="1">Glycolipid transfer protein domain-containing protein</fullName>
    </recommendedName>
</protein>
<dbReference type="OrthoDB" id="116883at2759"/>
<dbReference type="GeneID" id="25900758"/>
<keyword evidence="3" id="KW-1185">Reference proteome</keyword>
<dbReference type="RefSeq" id="XP_014161525.1">
    <property type="nucleotide sequence ID" value="XM_014306050.1"/>
</dbReference>
<reference evidence="2 3" key="1">
    <citation type="submission" date="2011-02" db="EMBL/GenBank/DDBJ databases">
        <title>The Genome Sequence of Sphaeroforma arctica JP610.</title>
        <authorList>
            <consortium name="The Broad Institute Genome Sequencing Platform"/>
            <person name="Russ C."/>
            <person name="Cuomo C."/>
            <person name="Young S.K."/>
            <person name="Zeng Q."/>
            <person name="Gargeya S."/>
            <person name="Alvarado L."/>
            <person name="Berlin A."/>
            <person name="Chapman S.B."/>
            <person name="Chen Z."/>
            <person name="Freedman E."/>
            <person name="Gellesch M."/>
            <person name="Goldberg J."/>
            <person name="Griggs A."/>
            <person name="Gujja S."/>
            <person name="Heilman E."/>
            <person name="Heiman D."/>
            <person name="Howarth C."/>
            <person name="Mehta T."/>
            <person name="Neiman D."/>
            <person name="Pearson M."/>
            <person name="Roberts A."/>
            <person name="Saif S."/>
            <person name="Shea T."/>
            <person name="Shenoy N."/>
            <person name="Sisk P."/>
            <person name="Stolte C."/>
            <person name="Sykes S."/>
            <person name="White J."/>
            <person name="Yandava C."/>
            <person name="Burger G."/>
            <person name="Gray M.W."/>
            <person name="Holland P.W.H."/>
            <person name="King N."/>
            <person name="Lang F.B.F."/>
            <person name="Roger A.J."/>
            <person name="Ruiz-Trillo I."/>
            <person name="Haas B."/>
            <person name="Nusbaum C."/>
            <person name="Birren B."/>
        </authorList>
    </citation>
    <scope>NUCLEOTIDE SEQUENCE [LARGE SCALE GENOMIC DNA]</scope>
    <source>
        <strain evidence="2 3">JP610</strain>
    </source>
</reference>
<dbReference type="SUPFAM" id="SSF110004">
    <property type="entry name" value="Glycolipid transfer protein, GLTP"/>
    <property type="match status" value="1"/>
</dbReference>
<dbReference type="PANTHER" id="PTHR10219">
    <property type="entry name" value="GLYCOLIPID TRANSFER PROTEIN-RELATED"/>
    <property type="match status" value="1"/>
</dbReference>
<dbReference type="EMBL" id="KQ241603">
    <property type="protein sequence ID" value="KNC87623.1"/>
    <property type="molecule type" value="Genomic_DNA"/>
</dbReference>
<dbReference type="GO" id="GO:0005829">
    <property type="term" value="C:cytosol"/>
    <property type="evidence" value="ECO:0007669"/>
    <property type="project" value="TreeGrafter"/>
</dbReference>
<dbReference type="Pfam" id="PF08718">
    <property type="entry name" value="GLTP"/>
    <property type="match status" value="1"/>
</dbReference>
<evidence type="ECO:0000259" key="1">
    <source>
        <dbReference type="Pfam" id="PF08718"/>
    </source>
</evidence>
<dbReference type="Proteomes" id="UP000054560">
    <property type="component" value="Unassembled WGS sequence"/>
</dbReference>
<dbReference type="InterPro" id="IPR036497">
    <property type="entry name" value="GLTP_sf"/>
</dbReference>
<feature type="domain" description="Glycolipid transfer protein" evidence="1">
    <location>
        <begin position="36"/>
        <end position="179"/>
    </location>
</feature>
<organism evidence="2 3">
    <name type="scientific">Sphaeroforma arctica JP610</name>
    <dbReference type="NCBI Taxonomy" id="667725"/>
    <lineage>
        <taxon>Eukaryota</taxon>
        <taxon>Ichthyosporea</taxon>
        <taxon>Ichthyophonida</taxon>
        <taxon>Sphaeroforma</taxon>
    </lineage>
</organism>
<dbReference type="GO" id="GO:0016020">
    <property type="term" value="C:membrane"/>
    <property type="evidence" value="ECO:0007669"/>
    <property type="project" value="TreeGrafter"/>
</dbReference>
<dbReference type="AlphaFoldDB" id="A0A0L0GH20"/>
<dbReference type="eggNOG" id="KOG4189">
    <property type="taxonomic scope" value="Eukaryota"/>
</dbReference>
<dbReference type="PANTHER" id="PTHR10219:SF43">
    <property type="entry name" value="GLYCOLIPID TRANSFER PROTEIN DOMAIN-CONTAINING PROTEIN"/>
    <property type="match status" value="1"/>
</dbReference>
<dbReference type="GO" id="GO:1902388">
    <property type="term" value="F:ceramide 1-phosphate transfer activity"/>
    <property type="evidence" value="ECO:0007669"/>
    <property type="project" value="TreeGrafter"/>
</dbReference>
<gene>
    <name evidence="2" type="ORF">SARC_00254</name>
</gene>
<name>A0A0L0GH20_9EUKA</name>
<accession>A0A0L0GH20</accession>
<evidence type="ECO:0000313" key="3">
    <source>
        <dbReference type="Proteomes" id="UP000054560"/>
    </source>
</evidence>
<evidence type="ECO:0000313" key="2">
    <source>
        <dbReference type="EMBL" id="KNC87623.1"/>
    </source>
</evidence>
<dbReference type="InterPro" id="IPR014830">
    <property type="entry name" value="Glycolipid_transfer_prot_dom"/>
</dbReference>
<proteinExistence type="predicted"/>
<dbReference type="GO" id="GO:1902387">
    <property type="term" value="F:ceramide 1-phosphate binding"/>
    <property type="evidence" value="ECO:0007669"/>
    <property type="project" value="TreeGrafter"/>
</dbReference>
<dbReference type="Gene3D" id="1.10.3520.10">
    <property type="entry name" value="Glycolipid transfer protein"/>
    <property type="match status" value="1"/>
</dbReference>
<sequence length="216" mass="24790">MAKTQEIGTEEFDVEKTIKAFEAVPKDGSRPAVCLTKEYIAAIKEMCNFFNICGSGFGFVTSDVSQKLILLEKHRTERDLPNGIDNLQGMMQWEEDNDMFDKDVKYNGARTLLRLNRASQFVMLLIKYIMEREKASMSSNAYDAYSETLMRFHSWMIKKAVGVAVYAIPSRHTLLKNMKMTEDEARESLPRLVVAIDTVFSALDKHYTEHKLQKLP</sequence>